<keyword evidence="7 16" id="KW-0812">Transmembrane</keyword>
<evidence type="ECO:0000259" key="18">
    <source>
        <dbReference type="SMART" id="SM00013"/>
    </source>
</evidence>
<dbReference type="InterPro" id="IPR000372">
    <property type="entry name" value="LRRNT"/>
</dbReference>
<feature type="chain" id="PRO_5042165381" description="Leucine-rich repeats and transmembrane domains 2a" evidence="17">
    <location>
        <begin position="31"/>
        <end position="363"/>
    </location>
</feature>
<proteinExistence type="inferred from homology"/>
<evidence type="ECO:0000313" key="21">
    <source>
        <dbReference type="Proteomes" id="UP001239994"/>
    </source>
</evidence>
<feature type="signal peptide" evidence="17">
    <location>
        <begin position="1"/>
        <end position="30"/>
    </location>
</feature>
<keyword evidence="12 16" id="KW-0472">Membrane</keyword>
<evidence type="ECO:0000256" key="8">
    <source>
        <dbReference type="ARBA" id="ARBA00022729"/>
    </source>
</evidence>
<dbReference type="SUPFAM" id="SSF52058">
    <property type="entry name" value="L domain-like"/>
    <property type="match status" value="1"/>
</dbReference>
<gene>
    <name evidence="20" type="ORF">P4O66_015385</name>
</gene>
<keyword evidence="21" id="KW-1185">Reference proteome</keyword>
<reference evidence="20" key="1">
    <citation type="submission" date="2023-03" db="EMBL/GenBank/DDBJ databases">
        <title>Electrophorus voltai genome.</title>
        <authorList>
            <person name="Bian C."/>
        </authorList>
    </citation>
    <scope>NUCLEOTIDE SEQUENCE</scope>
    <source>
        <strain evidence="20">CB-2022</strain>
        <tissue evidence="20">Muscle</tissue>
    </source>
</reference>
<evidence type="ECO:0000256" key="7">
    <source>
        <dbReference type="ARBA" id="ARBA00022692"/>
    </source>
</evidence>
<evidence type="ECO:0000256" key="6">
    <source>
        <dbReference type="ARBA" id="ARBA00022614"/>
    </source>
</evidence>
<dbReference type="PANTHER" id="PTHR45773:SF5">
    <property type="entry name" value="SLIT AND NTRK-LIKE PROTEIN 5"/>
    <property type="match status" value="1"/>
</dbReference>
<evidence type="ECO:0000256" key="2">
    <source>
        <dbReference type="ARBA" id="ARBA00004479"/>
    </source>
</evidence>
<dbReference type="PANTHER" id="PTHR45773">
    <property type="entry name" value="SLIT AND NTRK-LIKE PROTEIN 4-RELATED"/>
    <property type="match status" value="1"/>
</dbReference>
<dbReference type="InterPro" id="IPR000483">
    <property type="entry name" value="Cys-rich_flank_reg_C"/>
</dbReference>
<keyword evidence="4" id="KW-0813">Transport</keyword>
<evidence type="ECO:0000256" key="10">
    <source>
        <dbReference type="ARBA" id="ARBA00022989"/>
    </source>
</evidence>
<comment type="similarity">
    <text evidence="3">Belongs to the SLITRK family.</text>
</comment>
<dbReference type="GO" id="GO:0071805">
    <property type="term" value="P:potassium ion transmembrane transport"/>
    <property type="evidence" value="ECO:0007669"/>
    <property type="project" value="UniProtKB-ARBA"/>
</dbReference>
<feature type="domain" description="LRRCT" evidence="19">
    <location>
        <begin position="190"/>
        <end position="243"/>
    </location>
</feature>
<organism evidence="20 21">
    <name type="scientific">Electrophorus voltai</name>
    <dbReference type="NCBI Taxonomy" id="2609070"/>
    <lineage>
        <taxon>Eukaryota</taxon>
        <taxon>Metazoa</taxon>
        <taxon>Chordata</taxon>
        <taxon>Craniata</taxon>
        <taxon>Vertebrata</taxon>
        <taxon>Euteleostomi</taxon>
        <taxon>Actinopterygii</taxon>
        <taxon>Neopterygii</taxon>
        <taxon>Teleostei</taxon>
        <taxon>Ostariophysi</taxon>
        <taxon>Gymnotiformes</taxon>
        <taxon>Gymnotoidei</taxon>
        <taxon>Gymnotidae</taxon>
        <taxon>Electrophorus</taxon>
    </lineage>
</organism>
<keyword evidence="10 16" id="KW-1133">Transmembrane helix</keyword>
<protein>
    <recommendedName>
        <fullName evidence="22">Leucine-rich repeats and transmembrane domains 2a</fullName>
    </recommendedName>
</protein>
<keyword evidence="6" id="KW-0433">Leucine-rich repeat</keyword>
<feature type="domain" description="LRRNT" evidence="18">
    <location>
        <begin position="30"/>
        <end position="61"/>
    </location>
</feature>
<keyword evidence="5" id="KW-1003">Cell membrane</keyword>
<evidence type="ECO:0000256" key="1">
    <source>
        <dbReference type="ARBA" id="ARBA00004162"/>
    </source>
</evidence>
<dbReference type="SMART" id="SM00013">
    <property type="entry name" value="LRRNT"/>
    <property type="match status" value="1"/>
</dbReference>
<evidence type="ECO:0000256" key="4">
    <source>
        <dbReference type="ARBA" id="ARBA00022448"/>
    </source>
</evidence>
<evidence type="ECO:0000256" key="17">
    <source>
        <dbReference type="SAM" id="SignalP"/>
    </source>
</evidence>
<evidence type="ECO:0000256" key="9">
    <source>
        <dbReference type="ARBA" id="ARBA00022737"/>
    </source>
</evidence>
<accession>A0AAD8YZ66</accession>
<dbReference type="EMBL" id="JAROKS010000022">
    <property type="protein sequence ID" value="KAK1789471.1"/>
    <property type="molecule type" value="Genomic_DNA"/>
</dbReference>
<evidence type="ECO:0000256" key="16">
    <source>
        <dbReference type="SAM" id="Phobius"/>
    </source>
</evidence>
<dbReference type="FunFam" id="3.80.10.10:FF:000015">
    <property type="entry name" value="Leucine rich repeat containing 38"/>
    <property type="match status" value="1"/>
</dbReference>
<dbReference type="Gene3D" id="3.80.10.10">
    <property type="entry name" value="Ribonuclease Inhibitor"/>
    <property type="match status" value="1"/>
</dbReference>
<evidence type="ECO:0000259" key="19">
    <source>
        <dbReference type="SMART" id="SM00082"/>
    </source>
</evidence>
<evidence type="ECO:0000256" key="13">
    <source>
        <dbReference type="ARBA" id="ARBA00023157"/>
    </source>
</evidence>
<keyword evidence="8 17" id="KW-0732">Signal</keyword>
<dbReference type="Proteomes" id="UP001239994">
    <property type="component" value="Unassembled WGS sequence"/>
</dbReference>
<dbReference type="SMART" id="SM00082">
    <property type="entry name" value="LRRCT"/>
    <property type="match status" value="1"/>
</dbReference>
<dbReference type="PROSITE" id="PS51450">
    <property type="entry name" value="LRR"/>
    <property type="match status" value="1"/>
</dbReference>
<dbReference type="Pfam" id="PF01462">
    <property type="entry name" value="LRRNT"/>
    <property type="match status" value="1"/>
</dbReference>
<name>A0AAD8YZ66_9TELE</name>
<feature type="non-terminal residue" evidence="20">
    <location>
        <position position="1"/>
    </location>
</feature>
<sequence>IDSSHVSHLTISALPCVLYLLVVQLQPCSSCPPVCVCSSSEVDCSGRDLAALPILSSLPSTTRTLLLLNNHLSSLPVMAFANLSSLERLDLSNNYLDNLPAGLFAELATLSDLSLRNNSLTALDRHILQGLVGLRRLDVSLNGLAVVPLGLLDKQQGLTWLSLASNRLQALERAAFEPLMNLQHLELGSNPWECDCNLRDFKHWMEWLIYRGGYVDAVECTLPKDLRGRDIRTVPVEMFNYCLQLEDENGVGAGVMSGGSPPCARATAAPSPESTVVQTETEPPDCVKQRYRPVSVRRAIGTVVIAGVVCGIVCIMMVAAAAYGCIYASLMAKYQRELKKRQPLMGDGEAEADPEEKQISSVA</sequence>
<feature type="region of interest" description="Disordered" evidence="15">
    <location>
        <begin position="344"/>
        <end position="363"/>
    </location>
</feature>
<keyword evidence="11" id="KW-0406">Ion transport</keyword>
<keyword evidence="13" id="KW-1015">Disulfide bond</keyword>
<comment type="caution">
    <text evidence="20">The sequence shown here is derived from an EMBL/GenBank/DDBJ whole genome shotgun (WGS) entry which is preliminary data.</text>
</comment>
<evidence type="ECO:0000256" key="11">
    <source>
        <dbReference type="ARBA" id="ARBA00023065"/>
    </source>
</evidence>
<dbReference type="SMART" id="SM00369">
    <property type="entry name" value="LRR_TYP"/>
    <property type="match status" value="5"/>
</dbReference>
<dbReference type="InterPro" id="IPR003591">
    <property type="entry name" value="Leu-rich_rpt_typical-subtyp"/>
</dbReference>
<evidence type="ECO:0000256" key="5">
    <source>
        <dbReference type="ARBA" id="ARBA00022475"/>
    </source>
</evidence>
<dbReference type="GO" id="GO:0051965">
    <property type="term" value="P:positive regulation of synapse assembly"/>
    <property type="evidence" value="ECO:0007669"/>
    <property type="project" value="TreeGrafter"/>
</dbReference>
<dbReference type="InterPro" id="IPR001611">
    <property type="entry name" value="Leu-rich_rpt"/>
</dbReference>
<evidence type="ECO:0000313" key="20">
    <source>
        <dbReference type="EMBL" id="KAK1789471.1"/>
    </source>
</evidence>
<feature type="transmembrane region" description="Helical" evidence="16">
    <location>
        <begin position="299"/>
        <end position="332"/>
    </location>
</feature>
<keyword evidence="9" id="KW-0677">Repeat</keyword>
<keyword evidence="14" id="KW-0407">Ion channel</keyword>
<dbReference type="Pfam" id="PF13855">
    <property type="entry name" value="LRR_8"/>
    <property type="match status" value="1"/>
</dbReference>
<evidence type="ECO:0000256" key="3">
    <source>
        <dbReference type="ARBA" id="ARBA00010439"/>
    </source>
</evidence>
<dbReference type="GO" id="GO:0005886">
    <property type="term" value="C:plasma membrane"/>
    <property type="evidence" value="ECO:0007669"/>
    <property type="project" value="UniProtKB-SubCell"/>
</dbReference>
<evidence type="ECO:0008006" key="22">
    <source>
        <dbReference type="Google" id="ProtNLM"/>
    </source>
</evidence>
<dbReference type="AlphaFoldDB" id="A0AAD8YZ66"/>
<dbReference type="InterPro" id="IPR032675">
    <property type="entry name" value="LRR_dom_sf"/>
</dbReference>
<evidence type="ECO:0000256" key="15">
    <source>
        <dbReference type="SAM" id="MobiDB-lite"/>
    </source>
</evidence>
<evidence type="ECO:0000256" key="12">
    <source>
        <dbReference type="ARBA" id="ARBA00023136"/>
    </source>
</evidence>
<evidence type="ECO:0000256" key="14">
    <source>
        <dbReference type="ARBA" id="ARBA00023303"/>
    </source>
</evidence>
<comment type="subcellular location">
    <subcellularLocation>
        <location evidence="1">Cell membrane</location>
        <topology evidence="1">Single-pass membrane protein</topology>
    </subcellularLocation>
    <subcellularLocation>
        <location evidence="2">Membrane</location>
        <topology evidence="2">Single-pass type I membrane protein</topology>
    </subcellularLocation>
</comment>
<dbReference type="GO" id="GO:0007409">
    <property type="term" value="P:axonogenesis"/>
    <property type="evidence" value="ECO:0007669"/>
    <property type="project" value="TreeGrafter"/>
</dbReference>